<dbReference type="SUPFAM" id="SSF101874">
    <property type="entry name" value="YceI-like"/>
    <property type="match status" value="1"/>
</dbReference>
<evidence type="ECO:0000313" key="4">
    <source>
        <dbReference type="Proteomes" id="UP000268033"/>
    </source>
</evidence>
<name>A0A3N1NXL0_9GAMM</name>
<dbReference type="SMART" id="SM00867">
    <property type="entry name" value="YceI"/>
    <property type="match status" value="1"/>
</dbReference>
<feature type="signal peptide" evidence="1">
    <location>
        <begin position="1"/>
        <end position="22"/>
    </location>
</feature>
<dbReference type="InterPro" id="IPR007372">
    <property type="entry name" value="Lipid/polyisoprenoid-bd_YceI"/>
</dbReference>
<protein>
    <submittedName>
        <fullName evidence="3">Polyisoprenoid-binding protein YceI</fullName>
    </submittedName>
</protein>
<proteinExistence type="predicted"/>
<dbReference type="PANTHER" id="PTHR34406:SF1">
    <property type="entry name" value="PROTEIN YCEI"/>
    <property type="match status" value="1"/>
</dbReference>
<reference evidence="3 4" key="1">
    <citation type="submission" date="2018-11" db="EMBL/GenBank/DDBJ databases">
        <title>Genomic Encyclopedia of Type Strains, Phase IV (KMG-IV): sequencing the most valuable type-strain genomes for metagenomic binning, comparative biology and taxonomic classification.</title>
        <authorList>
            <person name="Goeker M."/>
        </authorList>
    </citation>
    <scope>NUCLEOTIDE SEQUENCE [LARGE SCALE GENOMIC DNA]</scope>
    <source>
        <strain evidence="3 4">DSM 21945</strain>
    </source>
</reference>
<dbReference type="Proteomes" id="UP000268033">
    <property type="component" value="Unassembled WGS sequence"/>
</dbReference>
<sequence>MFRKTSLALMLVAGSLSMSAMAATKAYQIDPTHTSVVVSWNHFGFSNPTASFSDVSGTINFDEKNPAKSNVEVSIPVKTVDTRVPALTAEFMEAPYFEVAKFPTATFKSTKIVAKGGKKYDVEGQLTIKGITKPVVLHATLNKAGEHPMAKVPAVGFDASTVIKRTDFDLGQYVPYVSDEVTLEITTEAEAK</sequence>
<evidence type="ECO:0000313" key="3">
    <source>
        <dbReference type="EMBL" id="ROQ19170.1"/>
    </source>
</evidence>
<dbReference type="RefSeq" id="WP_050659686.1">
    <property type="nucleotide sequence ID" value="NZ_JBLXAC010000011.1"/>
</dbReference>
<dbReference type="Gene3D" id="2.40.128.110">
    <property type="entry name" value="Lipid/polyisoprenoid-binding, YceI-like"/>
    <property type="match status" value="1"/>
</dbReference>
<feature type="domain" description="Lipid/polyisoprenoid-binding YceI-like" evidence="2">
    <location>
        <begin position="26"/>
        <end position="190"/>
    </location>
</feature>
<dbReference type="InterPro" id="IPR036761">
    <property type="entry name" value="TTHA0802/YceI-like_sf"/>
</dbReference>
<dbReference type="PANTHER" id="PTHR34406">
    <property type="entry name" value="PROTEIN YCEI"/>
    <property type="match status" value="1"/>
</dbReference>
<comment type="caution">
    <text evidence="3">The sequence shown here is derived from an EMBL/GenBank/DDBJ whole genome shotgun (WGS) entry which is preliminary data.</text>
</comment>
<dbReference type="AlphaFoldDB" id="A0A3N1NXL0"/>
<keyword evidence="4" id="KW-1185">Reference proteome</keyword>
<dbReference type="EMBL" id="RJUL01000012">
    <property type="protein sequence ID" value="ROQ19170.1"/>
    <property type="molecule type" value="Genomic_DNA"/>
</dbReference>
<evidence type="ECO:0000256" key="1">
    <source>
        <dbReference type="SAM" id="SignalP"/>
    </source>
</evidence>
<accession>A0A3N1NXL0</accession>
<dbReference type="OrthoDB" id="9811006at2"/>
<dbReference type="Pfam" id="PF04264">
    <property type="entry name" value="YceI"/>
    <property type="match status" value="1"/>
</dbReference>
<dbReference type="STRING" id="584787.GCA_001247655_00773"/>
<organism evidence="3 4">
    <name type="scientific">Gallaecimonas pentaromativorans</name>
    <dbReference type="NCBI Taxonomy" id="584787"/>
    <lineage>
        <taxon>Bacteria</taxon>
        <taxon>Pseudomonadati</taxon>
        <taxon>Pseudomonadota</taxon>
        <taxon>Gammaproteobacteria</taxon>
        <taxon>Enterobacterales</taxon>
        <taxon>Gallaecimonadaceae</taxon>
        <taxon>Gallaecimonas</taxon>
    </lineage>
</organism>
<feature type="chain" id="PRO_5017968269" evidence="1">
    <location>
        <begin position="23"/>
        <end position="192"/>
    </location>
</feature>
<evidence type="ECO:0000259" key="2">
    <source>
        <dbReference type="SMART" id="SM00867"/>
    </source>
</evidence>
<gene>
    <name evidence="3" type="ORF">EDC28_11290</name>
</gene>
<keyword evidence="1" id="KW-0732">Signal</keyword>